<reference evidence="1" key="1">
    <citation type="journal article" date="2009" name="Nature">
        <title>The Sorghum bicolor genome and the diversification of grasses.</title>
        <authorList>
            <person name="Paterson A.H."/>
            <person name="Bowers J.E."/>
            <person name="Bruggmann R."/>
            <person name="Dubchak I."/>
            <person name="Grimwood J."/>
            <person name="Gundlach H."/>
            <person name="Haberer G."/>
            <person name="Hellsten U."/>
            <person name="Mitros T."/>
            <person name="Poliakov A."/>
            <person name="Schmutz J."/>
            <person name="Spannagl M."/>
            <person name="Tang H."/>
            <person name="Wang X."/>
            <person name="Wicker T."/>
            <person name="Bharti A.K."/>
            <person name="Chapman J."/>
            <person name="Feltus F.A."/>
            <person name="Gowik U."/>
            <person name="Grigoriev I.V."/>
            <person name="Lyons E."/>
            <person name="Maher C.A."/>
            <person name="Martis M."/>
            <person name="Narechania A."/>
            <person name="Otillar R.P."/>
            <person name="Penning B.W."/>
            <person name="Salamov A.A."/>
            <person name="Wang Y."/>
            <person name="Zhang L."/>
            <person name="Carpita N.C."/>
            <person name="Freeling M."/>
            <person name="Gingle A.R."/>
            <person name="Hash C.T."/>
            <person name="Keller B."/>
            <person name="Klein P."/>
            <person name="Kresovich S."/>
            <person name="McCann M.C."/>
            <person name="Ming R."/>
            <person name="Peterson D.G."/>
            <person name="Mehboob-ur-Rahman"/>
            <person name="Ware D."/>
            <person name="Westhoff P."/>
            <person name="Mayer K.F."/>
            <person name="Messing J."/>
            <person name="Rokhsar D.S."/>
        </authorList>
    </citation>
    <scope>NUCLEOTIDE SEQUENCE [LARGE SCALE GENOMIC DNA]</scope>
</reference>
<organism evidence="1">
    <name type="scientific">Sorghum bicolor</name>
    <name type="common">Sorghum</name>
    <name type="synonym">Sorghum vulgare</name>
    <dbReference type="NCBI Taxonomy" id="4558"/>
    <lineage>
        <taxon>Eukaryota</taxon>
        <taxon>Viridiplantae</taxon>
        <taxon>Streptophyta</taxon>
        <taxon>Embryophyta</taxon>
        <taxon>Tracheophyta</taxon>
        <taxon>Spermatophyta</taxon>
        <taxon>Magnoliopsida</taxon>
        <taxon>Liliopsida</taxon>
        <taxon>Poales</taxon>
        <taxon>Poaceae</taxon>
        <taxon>PACMAD clade</taxon>
        <taxon>Panicoideae</taxon>
        <taxon>Andropogonodae</taxon>
        <taxon>Andropogoneae</taxon>
        <taxon>Sorghinae</taxon>
        <taxon>Sorghum</taxon>
    </lineage>
</organism>
<evidence type="ECO:0000313" key="1">
    <source>
        <dbReference type="EMBL" id="EES20323.1"/>
    </source>
</evidence>
<dbReference type="EMBL" id="GL002609">
    <property type="protein sequence ID" value="EES20323.1"/>
    <property type="molecule type" value="Genomic_DNA"/>
</dbReference>
<dbReference type="PANTHER" id="PTHR33063">
    <property type="entry name" value="OS02G0583500 PROTEIN"/>
    <property type="match status" value="1"/>
</dbReference>
<dbReference type="HOGENOM" id="CLU_026612_6_0_1"/>
<dbReference type="PANTHER" id="PTHR33063:SF16">
    <property type="entry name" value="OS02G0241300 PROTEIN"/>
    <property type="match status" value="1"/>
</dbReference>
<protein>
    <submittedName>
        <fullName evidence="1">Uncharacterized protein</fullName>
    </submittedName>
</protein>
<sequence length="188" mass="21682">MNVMTTSMLRSILRCRATKGSPQEKHGSWFRKVAKKGQKLPIEVAEGKKRPAVPLQAAKLASETSIFLRDQLPIYTSWKTYENDAGKAQVQKVLDKVATRLDVDIKNDGPSKAACTDIVKRGVRQQRYHLKRKYYDESLTKEQLLAMEPPPKMKKQEWVNLVEYWCEPKNQVFALINSFLTVKWNICK</sequence>
<gene>
    <name evidence="1" type="primary">Sb0015s002020</name>
    <name evidence="1" type="ORF">SORBIDRAFT_0015s002020</name>
</gene>
<accession>C6JRZ6</accession>
<proteinExistence type="predicted"/>
<name>C6JRZ6_SORBI</name>
<dbReference type="AlphaFoldDB" id="C6JRZ6"/>